<gene>
    <name evidence="1" type="ORF">CTER_1480</name>
</gene>
<dbReference type="PATRIC" id="fig|1195236.3.peg.1803"/>
<comment type="caution">
    <text evidence="1">The sequence shown here is derived from an EMBL/GenBank/DDBJ whole genome shotgun (WGS) entry which is preliminary data.</text>
</comment>
<dbReference type="RefSeq" id="WP_004625093.1">
    <property type="nucleotide sequence ID" value="NZ_AORV01000026.1"/>
</dbReference>
<sequence length="168" mass="19588">MKNKKIPRLLLVLEMLQRTDVEHPLNTTKIINKLMQCGVDAERKAVLRDLKALKAVEYKIIKCDNHNRSNYMGAYLFEKHELKIIADLVADAAFLTVQASTAILQKIWSLCSVSTASLLEEGSFINESNKWLLHMGLKVKILRTEELQMQFVEYVRRRYADYLEQYRL</sequence>
<protein>
    <recommendedName>
        <fullName evidence="3">WYL domain-containing protein</fullName>
    </recommendedName>
</protein>
<dbReference type="STRING" id="1195236.CTER_1480"/>
<name>S0FUF2_RUMCE</name>
<dbReference type="Proteomes" id="UP000014155">
    <property type="component" value="Unassembled WGS sequence"/>
</dbReference>
<evidence type="ECO:0000313" key="2">
    <source>
        <dbReference type="Proteomes" id="UP000014155"/>
    </source>
</evidence>
<accession>S0FUF2</accession>
<dbReference type="eggNOG" id="COG2378">
    <property type="taxonomic scope" value="Bacteria"/>
</dbReference>
<dbReference type="EMBL" id="AORV01000026">
    <property type="protein sequence ID" value="EMS72814.1"/>
    <property type="molecule type" value="Genomic_DNA"/>
</dbReference>
<evidence type="ECO:0000313" key="1">
    <source>
        <dbReference type="EMBL" id="EMS72814.1"/>
    </source>
</evidence>
<organism evidence="1 2">
    <name type="scientific">Ruminiclostridium cellobioparum subsp. termitidis CT1112</name>
    <dbReference type="NCBI Taxonomy" id="1195236"/>
    <lineage>
        <taxon>Bacteria</taxon>
        <taxon>Bacillati</taxon>
        <taxon>Bacillota</taxon>
        <taxon>Clostridia</taxon>
        <taxon>Eubacteriales</taxon>
        <taxon>Oscillospiraceae</taxon>
        <taxon>Ruminiclostridium</taxon>
    </lineage>
</organism>
<keyword evidence="2" id="KW-1185">Reference proteome</keyword>
<evidence type="ECO:0008006" key="3">
    <source>
        <dbReference type="Google" id="ProtNLM"/>
    </source>
</evidence>
<dbReference type="AlphaFoldDB" id="S0FUF2"/>
<proteinExistence type="predicted"/>
<reference evidence="1 2" key="1">
    <citation type="journal article" date="2013" name="Genome Announc.">
        <title>Draft Genome Sequence of the Cellulolytic, Mesophilic, Anaerobic Bacterium Clostridium termitidis Strain CT1112 (DSM 5398).</title>
        <authorList>
            <person name="Lal S."/>
            <person name="Ramachandran U."/>
            <person name="Zhang X."/>
            <person name="Munir R."/>
            <person name="Sparling R."/>
            <person name="Levin D.B."/>
        </authorList>
    </citation>
    <scope>NUCLEOTIDE SEQUENCE [LARGE SCALE GENOMIC DNA]</scope>
    <source>
        <strain evidence="1 2">CT1112</strain>
    </source>
</reference>